<feature type="domain" description="DUF7650" evidence="6">
    <location>
        <begin position="367"/>
        <end position="452"/>
    </location>
</feature>
<dbReference type="Proteomes" id="UP000729402">
    <property type="component" value="Unassembled WGS sequence"/>
</dbReference>
<comment type="subcellular location">
    <subcellularLocation>
        <location evidence="1">Nucleus</location>
    </subcellularLocation>
</comment>
<proteinExistence type="predicted"/>
<reference evidence="8" key="1">
    <citation type="journal article" date="2021" name="bioRxiv">
        <title>Whole Genome Assembly and Annotation of Northern Wild Rice, Zizania palustris L., Supports a Whole Genome Duplication in the Zizania Genus.</title>
        <authorList>
            <person name="Haas M."/>
            <person name="Kono T."/>
            <person name="Macchietto M."/>
            <person name="Millas R."/>
            <person name="McGilp L."/>
            <person name="Shao M."/>
            <person name="Duquette J."/>
            <person name="Hirsch C.N."/>
            <person name="Kimball J."/>
        </authorList>
    </citation>
    <scope>NUCLEOTIDE SEQUENCE</scope>
    <source>
        <tissue evidence="8">Fresh leaf tissue</tissue>
    </source>
</reference>
<reference evidence="8" key="2">
    <citation type="submission" date="2021-02" db="EMBL/GenBank/DDBJ databases">
        <authorList>
            <person name="Kimball J.A."/>
            <person name="Haas M.W."/>
            <person name="Macchietto M."/>
            <person name="Kono T."/>
            <person name="Duquette J."/>
            <person name="Shao M."/>
        </authorList>
    </citation>
    <scope>NUCLEOTIDE SEQUENCE</scope>
    <source>
        <tissue evidence="8">Fresh leaf tissue</tissue>
    </source>
</reference>
<keyword evidence="2" id="KW-0805">Transcription regulation</keyword>
<comment type="caution">
    <text evidence="8">The sequence shown here is derived from an EMBL/GenBank/DDBJ whole genome shotgun (WGS) entry which is preliminary data.</text>
</comment>
<dbReference type="PANTHER" id="PTHR13859:SF23">
    <property type="entry name" value="SANT DOMAIN-CONTAINING PROTEIN"/>
    <property type="match status" value="1"/>
</dbReference>
<evidence type="ECO:0000313" key="9">
    <source>
        <dbReference type="Proteomes" id="UP000729402"/>
    </source>
</evidence>
<evidence type="ECO:0000256" key="1">
    <source>
        <dbReference type="ARBA" id="ARBA00004123"/>
    </source>
</evidence>
<dbReference type="InterPro" id="IPR057712">
    <property type="entry name" value="DUF7952"/>
</dbReference>
<feature type="compositionally biased region" description="Low complexity" evidence="5">
    <location>
        <begin position="524"/>
        <end position="548"/>
    </location>
</feature>
<name>A0A8J5SWT8_ZIZPA</name>
<evidence type="ECO:0000256" key="2">
    <source>
        <dbReference type="ARBA" id="ARBA00023015"/>
    </source>
</evidence>
<keyword evidence="4" id="KW-0539">Nucleus</keyword>
<dbReference type="InterPro" id="IPR056067">
    <property type="entry name" value="DUF7650"/>
</dbReference>
<evidence type="ECO:0000256" key="3">
    <source>
        <dbReference type="ARBA" id="ARBA00023163"/>
    </source>
</evidence>
<dbReference type="OrthoDB" id="1939398at2759"/>
<evidence type="ECO:0008006" key="10">
    <source>
        <dbReference type="Google" id="ProtNLM"/>
    </source>
</evidence>
<dbReference type="EMBL" id="JAAALK010000286">
    <property type="protein sequence ID" value="KAG8063381.1"/>
    <property type="molecule type" value="Genomic_DNA"/>
</dbReference>
<keyword evidence="9" id="KW-1185">Reference proteome</keyword>
<sequence>MEPEMYSLQLQDNCEHQMYSEASHASDVIHDDPPVGPFIGSEHQAEIPNLATEDERRQLRESSLYSCELHGFDFPDVIGLAIPVKWESQPPSEANKEDEKLQTCHFSESESRNRTRDKESQLASICSNCNDTSECYPSNQDRHVVLPVGQIEPEGNQVYDEKLDPCFSQECLNLTGRPMVQQRETEQFAPLPGSSTSLWTALEEESFLLGLYIFGKNLNVLSKFVESKTVGDMLCYYYGKFYGRDAYKKWSHCRKMRTSRCILGERIFTGRRQQELISRLKSKISKEDHDSLLEVFKSFSDGQTSLEECVFTLKSTIGTETFLEVIGIGKGKHDLTGFVQDTSKTNQLIYVNRNMPTGKNCSSLASEDIIKFLSGDFRRSKTKTNDLFWEAVWPRLLACGWHSEQPKDVRTTKNSLVFLVPGIEKFARRKLTKGTHYFDSIIDILKKVVADPSLLDLDVDGTDNGATVHKNGWAIDQDDPLEDGDKELPKFTIIDTSLVQVGECFKVREFRSLPVESNISFGSSNHSDSIVSGSSSQDQDGDDSSSNVQEDHLRPTAHANGINTVSVYNTSKESPPELLENMGTAKPSVFQVNGHSSDDQNSDIFNGNGDKIDSACFSGLRTKAEKRVYLSPVSKHRRLARCSNDQTIRHSLLFSHDDGLERHKIEPLSTSANPTSADAGAVFQTVTLARCSKEKPCEQIANGARSPTNGGSHKKRRANISESVSFDGKVDTLARAQPNIETNATRNAKEKMVTSLIGPNKPETPPDNETSMSIHMTSSEKHGCPMADEVPSISNSEMLPDVLGAVGKPDVTFQVMIPRRHGTRHRPPTAKALEAFALGLLGGAKRKADQPSLTTSRPRQQARRNAD</sequence>
<dbReference type="AlphaFoldDB" id="A0A8J5SWT8"/>
<dbReference type="PANTHER" id="PTHR13859">
    <property type="entry name" value="ATROPHIN-RELATED"/>
    <property type="match status" value="1"/>
</dbReference>
<organism evidence="8 9">
    <name type="scientific">Zizania palustris</name>
    <name type="common">Northern wild rice</name>
    <dbReference type="NCBI Taxonomy" id="103762"/>
    <lineage>
        <taxon>Eukaryota</taxon>
        <taxon>Viridiplantae</taxon>
        <taxon>Streptophyta</taxon>
        <taxon>Embryophyta</taxon>
        <taxon>Tracheophyta</taxon>
        <taxon>Spermatophyta</taxon>
        <taxon>Magnoliopsida</taxon>
        <taxon>Liliopsida</taxon>
        <taxon>Poales</taxon>
        <taxon>Poaceae</taxon>
        <taxon>BOP clade</taxon>
        <taxon>Oryzoideae</taxon>
        <taxon>Oryzeae</taxon>
        <taxon>Zizaniinae</taxon>
        <taxon>Zizania</taxon>
    </lineage>
</organism>
<evidence type="ECO:0000313" key="8">
    <source>
        <dbReference type="EMBL" id="KAG8063381.1"/>
    </source>
</evidence>
<feature type="region of interest" description="Disordered" evidence="5">
    <location>
        <begin position="524"/>
        <end position="578"/>
    </location>
</feature>
<evidence type="ECO:0000256" key="4">
    <source>
        <dbReference type="ARBA" id="ARBA00023242"/>
    </source>
</evidence>
<evidence type="ECO:0000256" key="5">
    <source>
        <dbReference type="SAM" id="MobiDB-lite"/>
    </source>
</evidence>
<dbReference type="GO" id="GO:0005634">
    <property type="term" value="C:nucleus"/>
    <property type="evidence" value="ECO:0007669"/>
    <property type="project" value="UniProtKB-SubCell"/>
</dbReference>
<evidence type="ECO:0000259" key="7">
    <source>
        <dbReference type="Pfam" id="PF25826"/>
    </source>
</evidence>
<protein>
    <recommendedName>
        <fullName evidence="10">SANT domain-containing protein</fullName>
    </recommendedName>
</protein>
<feature type="compositionally biased region" description="Basic and acidic residues" evidence="5">
    <location>
        <begin position="94"/>
        <end position="117"/>
    </location>
</feature>
<feature type="region of interest" description="Disordered" evidence="5">
    <location>
        <begin position="843"/>
        <end position="867"/>
    </location>
</feature>
<accession>A0A8J5SWT8</accession>
<feature type="region of interest" description="Disordered" evidence="5">
    <location>
        <begin position="89"/>
        <end position="117"/>
    </location>
</feature>
<dbReference type="Pfam" id="PF24662">
    <property type="entry name" value="DUF7650"/>
    <property type="match status" value="1"/>
</dbReference>
<keyword evidence="3" id="KW-0804">Transcription</keyword>
<feature type="domain" description="DUF7952" evidence="7">
    <location>
        <begin position="199"/>
        <end position="329"/>
    </location>
</feature>
<evidence type="ECO:0000259" key="6">
    <source>
        <dbReference type="Pfam" id="PF24662"/>
    </source>
</evidence>
<gene>
    <name evidence="8" type="ORF">GUJ93_ZPchr0003g18170</name>
</gene>
<dbReference type="Pfam" id="PF25826">
    <property type="entry name" value="DUF7952"/>
    <property type="match status" value="1"/>
</dbReference>
<feature type="compositionally biased region" description="Polar residues" evidence="5">
    <location>
        <begin position="561"/>
        <end position="573"/>
    </location>
</feature>
<dbReference type="GO" id="GO:0003714">
    <property type="term" value="F:transcription corepressor activity"/>
    <property type="evidence" value="ECO:0007669"/>
    <property type="project" value="TreeGrafter"/>
</dbReference>